<dbReference type="InterPro" id="IPR000845">
    <property type="entry name" value="Nucleoside_phosphorylase_d"/>
</dbReference>
<dbReference type="InterPro" id="IPR002182">
    <property type="entry name" value="NB-ARC"/>
</dbReference>
<gene>
    <name evidence="3" type="ORF">PV05_00191</name>
</gene>
<name>A0A0D2EW07_9EURO</name>
<dbReference type="InterPro" id="IPR035994">
    <property type="entry name" value="Nucleoside_phosphorylase_sf"/>
</dbReference>
<dbReference type="Proteomes" id="UP000054342">
    <property type="component" value="Unassembled WGS sequence"/>
</dbReference>
<dbReference type="AlphaFoldDB" id="A0A0D2EW07"/>
<accession>A0A0D2EW07</accession>
<dbReference type="OrthoDB" id="4121222at2759"/>
<proteinExistence type="predicted"/>
<evidence type="ECO:0000259" key="1">
    <source>
        <dbReference type="Pfam" id="PF00931"/>
    </source>
</evidence>
<dbReference type="InterPro" id="IPR053137">
    <property type="entry name" value="NLR-like"/>
</dbReference>
<dbReference type="Gene3D" id="3.40.50.300">
    <property type="entry name" value="P-loop containing nucleotide triphosphate hydrolases"/>
    <property type="match status" value="1"/>
</dbReference>
<dbReference type="SUPFAM" id="SSF53167">
    <property type="entry name" value="Purine and uridine phosphorylases"/>
    <property type="match status" value="1"/>
</dbReference>
<dbReference type="PANTHER" id="PTHR46082:SF6">
    <property type="entry name" value="AAA+ ATPASE DOMAIN-CONTAINING PROTEIN-RELATED"/>
    <property type="match status" value="1"/>
</dbReference>
<evidence type="ECO:0000313" key="3">
    <source>
        <dbReference type="EMBL" id="KIW59933.1"/>
    </source>
</evidence>
<dbReference type="GeneID" id="25322099"/>
<feature type="domain" description="Nucleoside phosphorylase" evidence="2">
    <location>
        <begin position="14"/>
        <end position="135"/>
    </location>
</feature>
<feature type="domain" description="NB-ARC" evidence="1">
    <location>
        <begin position="360"/>
        <end position="475"/>
    </location>
</feature>
<dbReference type="STRING" id="348802.A0A0D2EW07"/>
<dbReference type="PANTHER" id="PTHR46082">
    <property type="entry name" value="ATP/GTP-BINDING PROTEIN-RELATED"/>
    <property type="match status" value="1"/>
</dbReference>
<dbReference type="GO" id="GO:0003824">
    <property type="term" value="F:catalytic activity"/>
    <property type="evidence" value="ECO:0007669"/>
    <property type="project" value="InterPro"/>
</dbReference>
<sequence length="558" mass="60633">MSPATPRDRCDFEVALICALPLEADAVHAVFDKFWKDEGKHYGQAPGDDNNYTTGVIGDHNVVLAYMPGMGKVNASAVAASLRSSFTGIKLALIVGICGGVPFAGADGTGEEIHLGDVIFSNALVQYDYGRPSRKIRGIIAKLKTRLYRKELQDNVAAFLQEIKKEIPETEYPGSEADILFESSYLHKHHNLPTEATVKCDQCSASPEDICEDALKMTCEKLGCEATRLVDRRKATDAKASSEQHALSVHFGAMASGDAVMKSGQHRDRLAKDAGIIAFEMEGAGVWDHFPSIVVKGVCEYADSHKNKKWQMYAAATAAAGMKAFLKQWAPETNDQEESPSRVIWHVPFGGTGDFIGRKKEMAILEDKLLQRHSRPRSTVAVFGLGGVGKSRIALELAHGTKSQRPTYSVLSVQATNHLTFGKDILEIGKKLKIPGIEKEKADVKNLVKQYLSQKSAGNWLMILDNADDEGIWGVPAKRSGNGDGSENGTALAESLPICATGRILVTTRSRRVAVHMAGKEVVELPEMNQEEAVETFLGLLINQARSPDGCRTDLKAG</sequence>
<protein>
    <submittedName>
        <fullName evidence="3">Uncharacterized protein</fullName>
    </submittedName>
</protein>
<dbReference type="HOGENOM" id="CLU_000288_125_3_1"/>
<dbReference type="RefSeq" id="XP_013320517.1">
    <property type="nucleotide sequence ID" value="XM_013465063.1"/>
</dbReference>
<organism evidence="3 4">
    <name type="scientific">Exophiala xenobiotica</name>
    <dbReference type="NCBI Taxonomy" id="348802"/>
    <lineage>
        <taxon>Eukaryota</taxon>
        <taxon>Fungi</taxon>
        <taxon>Dikarya</taxon>
        <taxon>Ascomycota</taxon>
        <taxon>Pezizomycotina</taxon>
        <taxon>Eurotiomycetes</taxon>
        <taxon>Chaetothyriomycetidae</taxon>
        <taxon>Chaetothyriales</taxon>
        <taxon>Herpotrichiellaceae</taxon>
        <taxon>Exophiala</taxon>
    </lineage>
</organism>
<dbReference type="SUPFAM" id="SSF52540">
    <property type="entry name" value="P-loop containing nucleoside triphosphate hydrolases"/>
    <property type="match status" value="1"/>
</dbReference>
<reference evidence="3 4" key="1">
    <citation type="submission" date="2015-01" db="EMBL/GenBank/DDBJ databases">
        <title>The Genome Sequence of Exophiala xenobiotica CBS118157.</title>
        <authorList>
            <consortium name="The Broad Institute Genomics Platform"/>
            <person name="Cuomo C."/>
            <person name="de Hoog S."/>
            <person name="Gorbushina A."/>
            <person name="Stielow B."/>
            <person name="Teixiera M."/>
            <person name="Abouelleil A."/>
            <person name="Chapman S.B."/>
            <person name="Priest M."/>
            <person name="Young S.K."/>
            <person name="Wortman J."/>
            <person name="Nusbaum C."/>
            <person name="Birren B."/>
        </authorList>
    </citation>
    <scope>NUCLEOTIDE SEQUENCE [LARGE SCALE GENOMIC DNA]</scope>
    <source>
        <strain evidence="3 4">CBS 118157</strain>
    </source>
</reference>
<dbReference type="Pfam" id="PF00931">
    <property type="entry name" value="NB-ARC"/>
    <property type="match status" value="1"/>
</dbReference>
<evidence type="ECO:0000313" key="4">
    <source>
        <dbReference type="Proteomes" id="UP000054342"/>
    </source>
</evidence>
<dbReference type="Gene3D" id="3.40.50.1580">
    <property type="entry name" value="Nucleoside phosphorylase domain"/>
    <property type="match status" value="1"/>
</dbReference>
<dbReference type="GO" id="GO:0009116">
    <property type="term" value="P:nucleoside metabolic process"/>
    <property type="evidence" value="ECO:0007669"/>
    <property type="project" value="InterPro"/>
</dbReference>
<evidence type="ECO:0000259" key="2">
    <source>
        <dbReference type="Pfam" id="PF01048"/>
    </source>
</evidence>
<keyword evidence="4" id="KW-1185">Reference proteome</keyword>
<dbReference type="Pfam" id="PF01048">
    <property type="entry name" value="PNP_UDP_1"/>
    <property type="match status" value="1"/>
</dbReference>
<dbReference type="InterPro" id="IPR027417">
    <property type="entry name" value="P-loop_NTPase"/>
</dbReference>
<dbReference type="EMBL" id="KN847317">
    <property type="protein sequence ID" value="KIW59933.1"/>
    <property type="molecule type" value="Genomic_DNA"/>
</dbReference>